<dbReference type="SMART" id="SM00283">
    <property type="entry name" value="MA"/>
    <property type="match status" value="1"/>
</dbReference>
<dbReference type="GO" id="GO:0005886">
    <property type="term" value="C:plasma membrane"/>
    <property type="evidence" value="ECO:0007669"/>
    <property type="project" value="TreeGrafter"/>
</dbReference>
<dbReference type="Pfam" id="PF00672">
    <property type="entry name" value="HAMP"/>
    <property type="match status" value="1"/>
</dbReference>
<evidence type="ECO:0000313" key="8">
    <source>
        <dbReference type="EMBL" id="NYG32682.1"/>
    </source>
</evidence>
<dbReference type="InterPro" id="IPR051310">
    <property type="entry name" value="MCP_chemotaxis"/>
</dbReference>
<feature type="domain" description="HAMP" evidence="7">
    <location>
        <begin position="213"/>
        <end position="265"/>
    </location>
</feature>
<feature type="domain" description="Methyl-accepting transducer" evidence="6">
    <location>
        <begin position="270"/>
        <end position="499"/>
    </location>
</feature>
<dbReference type="RefSeq" id="WP_246332496.1">
    <property type="nucleotide sequence ID" value="NZ_JACCFH010000001.1"/>
</dbReference>
<keyword evidence="5" id="KW-0472">Membrane</keyword>
<dbReference type="Gene3D" id="1.10.287.950">
    <property type="entry name" value="Methyl-accepting chemotaxis protein"/>
    <property type="match status" value="1"/>
</dbReference>
<dbReference type="Proteomes" id="UP000518288">
    <property type="component" value="Unassembled WGS sequence"/>
</dbReference>
<comment type="similarity">
    <text evidence="3">Belongs to the methyl-accepting chemotaxis (MCP) protein family.</text>
</comment>
<evidence type="ECO:0000256" key="5">
    <source>
        <dbReference type="SAM" id="Phobius"/>
    </source>
</evidence>
<dbReference type="FunFam" id="1.10.287.950:FF:000001">
    <property type="entry name" value="Methyl-accepting chemotaxis sensory transducer"/>
    <property type="match status" value="1"/>
</dbReference>
<keyword evidence="5" id="KW-1133">Transmembrane helix</keyword>
<dbReference type="SUPFAM" id="SSF58104">
    <property type="entry name" value="Methyl-accepting chemotaxis protein (MCP) signaling domain"/>
    <property type="match status" value="1"/>
</dbReference>
<evidence type="ECO:0000256" key="2">
    <source>
        <dbReference type="ARBA" id="ARBA00022481"/>
    </source>
</evidence>
<evidence type="ECO:0000313" key="9">
    <source>
        <dbReference type="Proteomes" id="UP000518288"/>
    </source>
</evidence>
<proteinExistence type="inferred from homology"/>
<dbReference type="Pfam" id="PF12729">
    <property type="entry name" value="4HB_MCP_1"/>
    <property type="match status" value="1"/>
</dbReference>
<dbReference type="InterPro" id="IPR003660">
    <property type="entry name" value="HAMP_dom"/>
</dbReference>
<dbReference type="InterPro" id="IPR004089">
    <property type="entry name" value="MCPsignal_dom"/>
</dbReference>
<dbReference type="CDD" id="cd06225">
    <property type="entry name" value="HAMP"/>
    <property type="match status" value="1"/>
</dbReference>
<dbReference type="EMBL" id="JACCFH010000001">
    <property type="protein sequence ID" value="NYG32682.1"/>
    <property type="molecule type" value="Genomic_DNA"/>
</dbReference>
<evidence type="ECO:0000259" key="6">
    <source>
        <dbReference type="PROSITE" id="PS50111"/>
    </source>
</evidence>
<comment type="subcellular location">
    <subcellularLocation>
        <location evidence="1">Membrane</location>
    </subcellularLocation>
</comment>
<feature type="transmembrane region" description="Helical" evidence="5">
    <location>
        <begin position="12"/>
        <end position="33"/>
    </location>
</feature>
<gene>
    <name evidence="8" type="ORF">BDD16_001668</name>
</gene>
<evidence type="ECO:0000256" key="3">
    <source>
        <dbReference type="ARBA" id="ARBA00029447"/>
    </source>
</evidence>
<dbReference type="AlphaFoldDB" id="A0A7Y9U6G0"/>
<feature type="transmembrane region" description="Helical" evidence="5">
    <location>
        <begin position="190"/>
        <end position="211"/>
    </location>
</feature>
<protein>
    <submittedName>
        <fullName evidence="8">Methyl-accepting chemotaxis protein</fullName>
    </submittedName>
</protein>
<dbReference type="PROSITE" id="PS50885">
    <property type="entry name" value="HAMP"/>
    <property type="match status" value="1"/>
</dbReference>
<dbReference type="InterPro" id="IPR004090">
    <property type="entry name" value="Chemotax_Me-accpt_rcpt"/>
</dbReference>
<dbReference type="InterPro" id="IPR047347">
    <property type="entry name" value="YvaQ-like_sensor"/>
</dbReference>
<organism evidence="8 9">
    <name type="scientific">Sphaerotilus montanus</name>
    <dbReference type="NCBI Taxonomy" id="522889"/>
    <lineage>
        <taxon>Bacteria</taxon>
        <taxon>Pseudomonadati</taxon>
        <taxon>Pseudomonadota</taxon>
        <taxon>Betaproteobacteria</taxon>
        <taxon>Burkholderiales</taxon>
        <taxon>Sphaerotilaceae</taxon>
        <taxon>Sphaerotilus</taxon>
    </lineage>
</organism>
<sequence length="518" mass="54680">MTSWNRWTVSGRLYVALGLGAVVVLGALGMGYAQMRRGEALLSAITQTEYRHMQEVHDWQLVATGTTVRIMALNRSADPALAQLFGPEIGPRIEQIDKHLTSIKTWATSESETVALKALDESGPAIMAALARIAERRKAGDEPGAQQAFAQGFMPAVTRYHAAVDAFAQLQHVRLNDSVQAAVARQQQEFWVGALGSLALLGVVGAVVLALTRTIQRSLTRAVRVAEAVAQGDLTVSAGEQRGDEFGQLMSALDRMADSLRAVVSQVRQGTDQIAIGSREIAQGNQDLSDRTEHQASNLQQTAATMEQLATTVRLSADSADEAARLAQQASEVAQRGGDSVGRVVNTMAQIEQSSRRIEEIIGVIDGISFQTNILALNAAVEAARAGEQGRGFAVVAGEVRALAQRSATAAKEIKQLIADSADKVRSGNSQVEAAGQTMTELVRSVQQVSTLIREISTASAEQRNGISGVAASVSALDQATQQNAALVERAAAAASAVSQQSSELATAVAVFKLAGAH</sequence>
<evidence type="ECO:0000259" key="7">
    <source>
        <dbReference type="PROSITE" id="PS50885"/>
    </source>
</evidence>
<dbReference type="InterPro" id="IPR024478">
    <property type="entry name" value="HlyB_4HB_MCP"/>
</dbReference>
<keyword evidence="9" id="KW-1185">Reference proteome</keyword>
<dbReference type="SMART" id="SM00304">
    <property type="entry name" value="HAMP"/>
    <property type="match status" value="1"/>
</dbReference>
<dbReference type="GO" id="GO:0007165">
    <property type="term" value="P:signal transduction"/>
    <property type="evidence" value="ECO:0007669"/>
    <property type="project" value="UniProtKB-KW"/>
</dbReference>
<dbReference type="PANTHER" id="PTHR43531">
    <property type="entry name" value="PROTEIN ICFG"/>
    <property type="match status" value="1"/>
</dbReference>
<evidence type="ECO:0000256" key="4">
    <source>
        <dbReference type="PROSITE-ProRule" id="PRU00284"/>
    </source>
</evidence>
<keyword evidence="4" id="KW-0807">Transducer</keyword>
<dbReference type="CDD" id="cd11386">
    <property type="entry name" value="MCP_signal"/>
    <property type="match status" value="1"/>
</dbReference>
<dbReference type="GO" id="GO:0004888">
    <property type="term" value="F:transmembrane signaling receptor activity"/>
    <property type="evidence" value="ECO:0007669"/>
    <property type="project" value="InterPro"/>
</dbReference>
<dbReference type="CDD" id="cd19411">
    <property type="entry name" value="MCP2201-like_sensor"/>
    <property type="match status" value="1"/>
</dbReference>
<keyword evidence="5" id="KW-0812">Transmembrane</keyword>
<dbReference type="PROSITE" id="PS50111">
    <property type="entry name" value="CHEMOTAXIS_TRANSDUC_2"/>
    <property type="match status" value="1"/>
</dbReference>
<dbReference type="Pfam" id="PF00015">
    <property type="entry name" value="MCPsignal"/>
    <property type="match status" value="1"/>
</dbReference>
<comment type="caution">
    <text evidence="8">The sequence shown here is derived from an EMBL/GenBank/DDBJ whole genome shotgun (WGS) entry which is preliminary data.</text>
</comment>
<dbReference type="PANTHER" id="PTHR43531:SF14">
    <property type="entry name" value="METHYL-ACCEPTING CHEMOTAXIS PROTEIN I-RELATED"/>
    <property type="match status" value="1"/>
</dbReference>
<dbReference type="GO" id="GO:0006935">
    <property type="term" value="P:chemotaxis"/>
    <property type="evidence" value="ECO:0007669"/>
    <property type="project" value="InterPro"/>
</dbReference>
<reference evidence="8 9" key="1">
    <citation type="submission" date="2020-07" db="EMBL/GenBank/DDBJ databases">
        <title>Genomic Encyclopedia of Archaeal and Bacterial Type Strains, Phase II (KMG-II): from individual species to whole genera.</title>
        <authorList>
            <person name="Goeker M."/>
        </authorList>
    </citation>
    <scope>NUCLEOTIDE SEQUENCE [LARGE SCALE GENOMIC DNA]</scope>
    <source>
        <strain evidence="8 9">DSM 21226</strain>
    </source>
</reference>
<dbReference type="PRINTS" id="PR00260">
    <property type="entry name" value="CHEMTRNSDUCR"/>
</dbReference>
<accession>A0A7Y9U6G0</accession>
<keyword evidence="2" id="KW-0488">Methylation</keyword>
<name>A0A7Y9U6G0_9BURK</name>
<evidence type="ECO:0000256" key="1">
    <source>
        <dbReference type="ARBA" id="ARBA00004370"/>
    </source>
</evidence>